<dbReference type="AlphaFoldDB" id="A0A2Z2Q0P0"/>
<proteinExistence type="predicted"/>
<accession>A0A2Z2Q0P0</accession>
<evidence type="ECO:0000313" key="1">
    <source>
        <dbReference type="EMBL" id="ASK46286.1"/>
    </source>
</evidence>
<name>A0A2Z2Q0P0_AGRVI</name>
<protein>
    <submittedName>
        <fullName evidence="1">Uncharacterized protein</fullName>
    </submittedName>
</protein>
<dbReference type="EMBL" id="KY000056">
    <property type="protein sequence ID" value="ASK46286.1"/>
    <property type="molecule type" value="Genomic_DNA"/>
</dbReference>
<geneLocation type="plasmid" evidence="1">
    <name>pTi_Tun201</name>
</geneLocation>
<organism evidence="1">
    <name type="scientific">Agrobacterium vitis</name>
    <name type="common">Rhizobium vitis</name>
    <dbReference type="NCBI Taxonomy" id="373"/>
    <lineage>
        <taxon>Bacteria</taxon>
        <taxon>Pseudomonadati</taxon>
        <taxon>Pseudomonadota</taxon>
        <taxon>Alphaproteobacteria</taxon>
        <taxon>Hyphomicrobiales</taxon>
        <taxon>Rhizobiaceae</taxon>
        <taxon>Rhizobium/Agrobacterium group</taxon>
        <taxon>Agrobacterium</taxon>
    </lineage>
</organism>
<reference evidence="1" key="1">
    <citation type="submission" date="2016-10" db="EMBL/GenBank/DDBJ databases">
        <title>Agrobacterium Ti plasmids: Classification based on T-DNA and Vir regions organization.</title>
        <authorList>
            <person name="Nabi N."/>
            <person name="Vial L."/>
            <person name="Ben Hafsa A."/>
            <person name="Chapulliot D."/>
            <person name="Berard A."/>
            <person name="Chauveau A."/>
            <person name="Le Paslier M.-C."/>
            <person name="Harzallah Skhiri F."/>
            <person name="Brunel D."/>
            <person name="Nesme X."/>
            <person name="Chaouachi M."/>
        </authorList>
    </citation>
    <scope>NUCLEOTIDE SEQUENCE</scope>
    <source>
        <strain evidence="1">Tun201</strain>
        <plasmid evidence="1">pTi_Tun201</plasmid>
    </source>
</reference>
<sequence>MPEKIRSNAFFMNTTGHLVPRLWRHPEDQTRNYCDLDFSTKNARSRNLGLAQQHEHAFSEMRRVC</sequence>
<keyword evidence="1" id="KW-0614">Plasmid</keyword>